<evidence type="ECO:0000313" key="1">
    <source>
        <dbReference type="EMBL" id="MED6155555.1"/>
    </source>
</evidence>
<organism evidence="1 2">
    <name type="scientific">Stylosanthes scabra</name>
    <dbReference type="NCBI Taxonomy" id="79078"/>
    <lineage>
        <taxon>Eukaryota</taxon>
        <taxon>Viridiplantae</taxon>
        <taxon>Streptophyta</taxon>
        <taxon>Embryophyta</taxon>
        <taxon>Tracheophyta</taxon>
        <taxon>Spermatophyta</taxon>
        <taxon>Magnoliopsida</taxon>
        <taxon>eudicotyledons</taxon>
        <taxon>Gunneridae</taxon>
        <taxon>Pentapetalae</taxon>
        <taxon>rosids</taxon>
        <taxon>fabids</taxon>
        <taxon>Fabales</taxon>
        <taxon>Fabaceae</taxon>
        <taxon>Papilionoideae</taxon>
        <taxon>50 kb inversion clade</taxon>
        <taxon>dalbergioids sensu lato</taxon>
        <taxon>Dalbergieae</taxon>
        <taxon>Pterocarpus clade</taxon>
        <taxon>Stylosanthes</taxon>
    </lineage>
</organism>
<protein>
    <submittedName>
        <fullName evidence="1">Uncharacterized protein</fullName>
    </submittedName>
</protein>
<sequence length="116" mass="12681">MGSSSGNFKWPWHTCSDGARRETISNSVSLSSRTGGGHESFNNNGAYLLLCRSLSLVLAQVRQQPPQVDGGSVINGDNGTATEELQRRRTPFLQLHGVLWVLPYSYLDVPNKDYGG</sequence>
<dbReference type="Proteomes" id="UP001341840">
    <property type="component" value="Unassembled WGS sequence"/>
</dbReference>
<name>A0ABU6U554_9FABA</name>
<accession>A0ABU6U554</accession>
<reference evidence="1 2" key="1">
    <citation type="journal article" date="2023" name="Plants (Basel)">
        <title>Bridging the Gap: Combining Genomics and Transcriptomics Approaches to Understand Stylosanthes scabra, an Orphan Legume from the Brazilian Caatinga.</title>
        <authorList>
            <person name="Ferreira-Neto J.R.C."/>
            <person name="da Silva M.D."/>
            <person name="Binneck E."/>
            <person name="de Melo N.F."/>
            <person name="da Silva R.H."/>
            <person name="de Melo A.L.T.M."/>
            <person name="Pandolfi V."/>
            <person name="Bustamante F.O."/>
            <person name="Brasileiro-Vidal A.C."/>
            <person name="Benko-Iseppon A.M."/>
        </authorList>
    </citation>
    <scope>NUCLEOTIDE SEQUENCE [LARGE SCALE GENOMIC DNA]</scope>
    <source>
        <tissue evidence="1">Leaves</tissue>
    </source>
</reference>
<gene>
    <name evidence="1" type="ORF">PIB30_006427</name>
</gene>
<comment type="caution">
    <text evidence="1">The sequence shown here is derived from an EMBL/GenBank/DDBJ whole genome shotgun (WGS) entry which is preliminary data.</text>
</comment>
<proteinExistence type="predicted"/>
<dbReference type="EMBL" id="JASCZI010120842">
    <property type="protein sequence ID" value="MED6155555.1"/>
    <property type="molecule type" value="Genomic_DNA"/>
</dbReference>
<evidence type="ECO:0000313" key="2">
    <source>
        <dbReference type="Proteomes" id="UP001341840"/>
    </source>
</evidence>
<keyword evidence="2" id="KW-1185">Reference proteome</keyword>